<dbReference type="EMBL" id="BNJK01000002">
    <property type="protein sequence ID" value="GHP00396.1"/>
    <property type="molecule type" value="Genomic_DNA"/>
</dbReference>
<evidence type="ECO:0000313" key="3">
    <source>
        <dbReference type="Proteomes" id="UP000597444"/>
    </source>
</evidence>
<comment type="caution">
    <text evidence="2">The sequence shown here is derived from an EMBL/GenBank/DDBJ whole genome shotgun (WGS) entry which is preliminary data.</text>
</comment>
<dbReference type="PANTHER" id="PTHR42926:SF1">
    <property type="entry name" value="CIRCADIAN CLOCK OSCILLATOR PROTEIN KAIC 1"/>
    <property type="match status" value="1"/>
</dbReference>
<dbReference type="Proteomes" id="UP000597444">
    <property type="component" value="Unassembled WGS sequence"/>
</dbReference>
<feature type="domain" description="KaiC-like" evidence="1">
    <location>
        <begin position="15"/>
        <end position="78"/>
    </location>
</feature>
<dbReference type="Gene3D" id="3.40.50.300">
    <property type="entry name" value="P-loop containing nucleotide triphosphate hydrolases"/>
    <property type="match status" value="1"/>
</dbReference>
<dbReference type="SUPFAM" id="SSF52540">
    <property type="entry name" value="P-loop containing nucleoside triphosphate hydrolases"/>
    <property type="match status" value="1"/>
</dbReference>
<dbReference type="PANTHER" id="PTHR42926">
    <property type="match status" value="1"/>
</dbReference>
<organism evidence="2 3">
    <name type="scientific">Reticulibacter mediterranei</name>
    <dbReference type="NCBI Taxonomy" id="2778369"/>
    <lineage>
        <taxon>Bacteria</taxon>
        <taxon>Bacillati</taxon>
        <taxon>Chloroflexota</taxon>
        <taxon>Ktedonobacteria</taxon>
        <taxon>Ktedonobacterales</taxon>
        <taxon>Reticulibacteraceae</taxon>
        <taxon>Reticulibacter</taxon>
    </lineage>
</organism>
<proteinExistence type="predicted"/>
<dbReference type="InterPro" id="IPR027417">
    <property type="entry name" value="P-loop_NTPase"/>
</dbReference>
<dbReference type="RefSeq" id="WP_220210914.1">
    <property type="nucleotide sequence ID" value="NZ_BNJK01000002.1"/>
</dbReference>
<dbReference type="InterPro" id="IPR014774">
    <property type="entry name" value="KaiC-like_dom"/>
</dbReference>
<sequence>MTEPLEQPLGLQRFSSGIAGLDRILNGGLFIRGNYLVLGPPGAGKTILGNQLCFHHIATGGRAIYLSLLAETSSRLLATLERFTFYTPEAVVPPKTLGQQQVDFLIFCEYKQDDNY</sequence>
<reference evidence="2" key="1">
    <citation type="submission" date="2020-10" db="EMBL/GenBank/DDBJ databases">
        <title>Taxonomic study of unclassified bacteria belonging to the class Ktedonobacteria.</title>
        <authorList>
            <person name="Yabe S."/>
            <person name="Wang C.M."/>
            <person name="Zheng Y."/>
            <person name="Sakai Y."/>
            <person name="Cavaletti L."/>
            <person name="Monciardini P."/>
            <person name="Donadio S."/>
        </authorList>
    </citation>
    <scope>NUCLEOTIDE SEQUENCE</scope>
    <source>
        <strain evidence="2">ID150040</strain>
    </source>
</reference>
<keyword evidence="3" id="KW-1185">Reference proteome</keyword>
<evidence type="ECO:0000259" key="1">
    <source>
        <dbReference type="Pfam" id="PF06745"/>
    </source>
</evidence>
<protein>
    <recommendedName>
        <fullName evidence="1">KaiC-like domain-containing protein</fullName>
    </recommendedName>
</protein>
<evidence type="ECO:0000313" key="2">
    <source>
        <dbReference type="EMBL" id="GHP00396.1"/>
    </source>
</evidence>
<name>A0A8J3J147_9CHLR</name>
<dbReference type="AlphaFoldDB" id="A0A8J3J147"/>
<dbReference type="InterPro" id="IPR051347">
    <property type="entry name" value="Circadian_clock_KaiC-rel"/>
</dbReference>
<dbReference type="Pfam" id="PF06745">
    <property type="entry name" value="ATPase"/>
    <property type="match status" value="1"/>
</dbReference>
<gene>
    <name evidence="2" type="ORF">KSF_104430</name>
</gene>
<accession>A0A8J3J147</accession>